<accession>A0AAV2WKF8</accession>
<dbReference type="InterPro" id="IPR036259">
    <property type="entry name" value="MFS_trans_sf"/>
</dbReference>
<feature type="transmembrane region" description="Helical" evidence="5">
    <location>
        <begin position="343"/>
        <end position="363"/>
    </location>
</feature>
<keyword evidence="2 5" id="KW-0812">Transmembrane</keyword>
<feature type="transmembrane region" description="Helical" evidence="5">
    <location>
        <begin position="435"/>
        <end position="456"/>
    </location>
</feature>
<feature type="transmembrane region" description="Helical" evidence="5">
    <location>
        <begin position="57"/>
        <end position="77"/>
    </location>
</feature>
<reference evidence="7" key="2">
    <citation type="submission" date="2015-09" db="EMBL/GenBank/DDBJ databases">
        <title>Draft genome sequence of Mycobacterium neoaurum DSM 44074.</title>
        <authorList>
            <person name="Croce O."/>
            <person name="Robert C."/>
            <person name="Raoult D."/>
            <person name="Drancourt M."/>
        </authorList>
    </citation>
    <scope>NUCLEOTIDE SEQUENCE</scope>
    <source>
        <strain evidence="7">DSM 44074</strain>
    </source>
</reference>
<feature type="transmembrane region" description="Helical" evidence="5">
    <location>
        <begin position="118"/>
        <end position="139"/>
    </location>
</feature>
<dbReference type="PROSITE" id="PS50850">
    <property type="entry name" value="MFS"/>
    <property type="match status" value="1"/>
</dbReference>
<feature type="transmembrane region" description="Helical" evidence="5">
    <location>
        <begin position="235"/>
        <end position="257"/>
    </location>
</feature>
<evidence type="ECO:0000259" key="6">
    <source>
        <dbReference type="PROSITE" id="PS50850"/>
    </source>
</evidence>
<feature type="transmembrane region" description="Helical" evidence="5">
    <location>
        <begin position="369"/>
        <end position="395"/>
    </location>
</feature>
<gene>
    <name evidence="7" type="ORF">BN1047_02311</name>
</gene>
<dbReference type="Pfam" id="PF07690">
    <property type="entry name" value="MFS_1"/>
    <property type="match status" value="1"/>
</dbReference>
<comment type="subcellular location">
    <subcellularLocation>
        <location evidence="1">Cell membrane</location>
        <topology evidence="1">Multi-pass membrane protein</topology>
    </subcellularLocation>
</comment>
<evidence type="ECO:0000256" key="3">
    <source>
        <dbReference type="ARBA" id="ARBA00022989"/>
    </source>
</evidence>
<dbReference type="CDD" id="cd17321">
    <property type="entry name" value="MFS_MMR_MDR_like"/>
    <property type="match status" value="1"/>
</dbReference>
<dbReference type="Gene3D" id="1.20.1720.10">
    <property type="entry name" value="Multidrug resistance protein D"/>
    <property type="match status" value="1"/>
</dbReference>
<dbReference type="EMBL" id="LK021338">
    <property type="protein sequence ID" value="CDQ44433.1"/>
    <property type="molecule type" value="Genomic_DNA"/>
</dbReference>
<dbReference type="InterPro" id="IPR020846">
    <property type="entry name" value="MFS_dom"/>
</dbReference>
<evidence type="ECO:0000313" key="8">
    <source>
        <dbReference type="Proteomes" id="UP000028864"/>
    </source>
</evidence>
<dbReference type="PANTHER" id="PTHR42718">
    <property type="entry name" value="MAJOR FACILITATOR SUPERFAMILY MULTIDRUG TRANSPORTER MFSC"/>
    <property type="match status" value="1"/>
</dbReference>
<dbReference type="Gene3D" id="1.20.1250.20">
    <property type="entry name" value="MFS general substrate transporter like domains"/>
    <property type="match status" value="1"/>
</dbReference>
<evidence type="ECO:0000256" key="4">
    <source>
        <dbReference type="ARBA" id="ARBA00023136"/>
    </source>
</evidence>
<dbReference type="GO" id="GO:0005886">
    <property type="term" value="C:plasma membrane"/>
    <property type="evidence" value="ECO:0007669"/>
    <property type="project" value="UniProtKB-SubCell"/>
</dbReference>
<dbReference type="PRINTS" id="PR01036">
    <property type="entry name" value="TCRTETB"/>
</dbReference>
<dbReference type="SUPFAM" id="SSF103473">
    <property type="entry name" value="MFS general substrate transporter"/>
    <property type="match status" value="1"/>
</dbReference>
<dbReference type="PANTHER" id="PTHR42718:SF48">
    <property type="entry name" value="CONSERVED TWO-DOMAIN MEMBRANE PROTEIN-RELATED"/>
    <property type="match status" value="1"/>
</dbReference>
<feature type="transmembrane region" description="Helical" evidence="5">
    <location>
        <begin position="407"/>
        <end position="429"/>
    </location>
</feature>
<feature type="domain" description="Major facilitator superfamily (MFS) profile" evidence="6">
    <location>
        <begin position="23"/>
        <end position="461"/>
    </location>
</feature>
<organism evidence="7 8">
    <name type="scientific">Mycolicibacterium neoaurum</name>
    <name type="common">Mycobacterium neoaurum</name>
    <dbReference type="NCBI Taxonomy" id="1795"/>
    <lineage>
        <taxon>Bacteria</taxon>
        <taxon>Bacillati</taxon>
        <taxon>Actinomycetota</taxon>
        <taxon>Actinomycetes</taxon>
        <taxon>Mycobacteriales</taxon>
        <taxon>Mycobacteriaceae</taxon>
        <taxon>Mycolicibacterium</taxon>
    </lineage>
</organism>
<protein>
    <submittedName>
        <fullName evidence="7">Integral membrane transport protein</fullName>
    </submittedName>
</protein>
<evidence type="ECO:0000256" key="1">
    <source>
        <dbReference type="ARBA" id="ARBA00004651"/>
    </source>
</evidence>
<dbReference type="RefSeq" id="WP_030135403.1">
    <property type="nucleotide sequence ID" value="NZ_LK021338.1"/>
</dbReference>
<feature type="transmembrane region" description="Helical" evidence="5">
    <location>
        <begin position="179"/>
        <end position="198"/>
    </location>
</feature>
<feature type="transmembrane region" description="Helical" evidence="5">
    <location>
        <begin position="210"/>
        <end position="229"/>
    </location>
</feature>
<dbReference type="InterPro" id="IPR011701">
    <property type="entry name" value="MFS"/>
</dbReference>
<dbReference type="Proteomes" id="UP000028864">
    <property type="component" value="Unassembled WGS sequence"/>
</dbReference>
<proteinExistence type="predicted"/>
<dbReference type="PROSITE" id="PS51257">
    <property type="entry name" value="PROKAR_LIPOPROTEIN"/>
    <property type="match status" value="1"/>
</dbReference>
<sequence>MSAVTDKPPTTAASTGTGRRTLGFTGLAIASFLGCVDLTIVTTALPSITSSLDSSLVVSQLVLSAFLTALAVFMVTAGRLGDLLGRKPVLVLGIAVFVLASVGAALAPSIGWLVVARFVQGAACAILYTGTTTLVETLFPEGSRGRAVGLLYAVNGVGLALGPVLGGLLVPAFGWAAVFWINVPFGIVALLAIWVAVPSPPRSRGLPIDIPGQAFLALAVGGLAAVASLPETTGWVSVPIAVAVLAVIVGAVGTVIVERRAAAPLIRLDLFRHPRFRAALTSDFLLAAFYASALLVLPPYLAYRHGLDVRSTGLALLLVSATMALSSPRVGRWVDHSGPVRPLVSGFTAFTATAVLLFVGAVVGSLPVLLVGFVTFGLGWALILAPATLAALSAVDRQEAGFAVGASWTFHNLGGALGAAVAAGLFATADPQTGLLRVTVLLVVSAVIGLIANALIPRGAER</sequence>
<keyword evidence="4 5" id="KW-0472">Membrane</keyword>
<feature type="transmembrane region" description="Helical" evidence="5">
    <location>
        <begin position="278"/>
        <end position="301"/>
    </location>
</feature>
<name>A0AAV2WKF8_MYCNE</name>
<dbReference type="AlphaFoldDB" id="A0AAV2WKF8"/>
<dbReference type="GO" id="GO:0022857">
    <property type="term" value="F:transmembrane transporter activity"/>
    <property type="evidence" value="ECO:0007669"/>
    <property type="project" value="InterPro"/>
</dbReference>
<feature type="transmembrane region" description="Helical" evidence="5">
    <location>
        <begin position="151"/>
        <end position="173"/>
    </location>
</feature>
<feature type="transmembrane region" description="Helical" evidence="5">
    <location>
        <begin position="21"/>
        <end position="45"/>
    </location>
</feature>
<keyword evidence="3 5" id="KW-1133">Transmembrane helix</keyword>
<evidence type="ECO:0000256" key="5">
    <source>
        <dbReference type="SAM" id="Phobius"/>
    </source>
</evidence>
<feature type="transmembrane region" description="Helical" evidence="5">
    <location>
        <begin position="89"/>
        <end position="112"/>
    </location>
</feature>
<evidence type="ECO:0000256" key="2">
    <source>
        <dbReference type="ARBA" id="ARBA00022692"/>
    </source>
</evidence>
<evidence type="ECO:0000313" key="7">
    <source>
        <dbReference type="EMBL" id="CDQ44433.1"/>
    </source>
</evidence>
<reference evidence="7" key="1">
    <citation type="submission" date="2014-05" db="EMBL/GenBank/DDBJ databases">
        <authorList>
            <person name="Urmite Genomes"/>
        </authorList>
    </citation>
    <scope>NUCLEOTIDE SEQUENCE</scope>
    <source>
        <strain evidence="7">DSM 44074</strain>
    </source>
</reference>